<dbReference type="Proteomes" id="UP000215316">
    <property type="component" value="Unassembled WGS sequence"/>
</dbReference>
<dbReference type="CDD" id="cd18139">
    <property type="entry name" value="HLD_clamp_RarA"/>
    <property type="match status" value="1"/>
</dbReference>
<feature type="compositionally biased region" description="Acidic residues" evidence="4">
    <location>
        <begin position="237"/>
        <end position="255"/>
    </location>
</feature>
<feature type="region of interest" description="Disordered" evidence="4">
    <location>
        <begin position="228"/>
        <end position="268"/>
    </location>
</feature>
<proteinExistence type="inferred from homology"/>
<dbReference type="SMART" id="SM00382">
    <property type="entry name" value="AAA"/>
    <property type="match status" value="1"/>
</dbReference>
<dbReference type="AlphaFoldDB" id="A0A225CFN8"/>
<protein>
    <submittedName>
        <fullName evidence="6">AAA family ATPase</fullName>
    </submittedName>
</protein>
<sequence length="479" mass="51205">MTDTRPGLRSGATPLAVRMRPRSLDEVTGQRHLLTPGSPLVSLASDVAGEQGSVSIILWGPPGTGKTTLAQAIAHGSSRRFVELSAVTAGVRDVRQVMEKALSDRDLFGVSTVLFLDEIHRFTKAQQDALLPGVENGWVILIAATTENPSFSVISPLLSRSLLLTLEQLDDDDLGVLVDRAVSDARGLGGRFSLDDDARAMIIRLASGDARRALTALEAAAVSAQADSTAKARAEAGGEDEGGGDEEDDEDDEDEDGRRDVPAADPAPIPISTEQVALAVDRALLRYDRNGDEHYDVISAFIKSIRGSDVDAALHYLARMIEAGEDPRFIARRIIVSASEDIGLADPQALVVAVAAADAVQLIGMPEGRIPLAQAVVHLATAPKSNASYLGIDQAIADVRAGAFGRVPLHLRDAHYPGAKRLGHGKGYRYPHDADIGVVTQQYLPDELVGRTYYSPTQHGHERDLSARLEKLRRIVRGG</sequence>
<dbReference type="Gene3D" id="1.10.8.60">
    <property type="match status" value="1"/>
</dbReference>
<dbReference type="GO" id="GO:0006261">
    <property type="term" value="P:DNA-templated DNA replication"/>
    <property type="evidence" value="ECO:0007669"/>
    <property type="project" value="TreeGrafter"/>
</dbReference>
<dbReference type="EMBL" id="MZMQ01000001">
    <property type="protein sequence ID" value="OQJ63561.1"/>
    <property type="molecule type" value="Genomic_DNA"/>
</dbReference>
<accession>A0A225CFN8</accession>
<evidence type="ECO:0000313" key="7">
    <source>
        <dbReference type="Proteomes" id="UP000215316"/>
    </source>
</evidence>
<gene>
    <name evidence="6" type="ORF">B5P24_11445</name>
</gene>
<evidence type="ECO:0000256" key="3">
    <source>
        <dbReference type="ARBA" id="ARBA00022840"/>
    </source>
</evidence>
<dbReference type="GO" id="GO:0005524">
    <property type="term" value="F:ATP binding"/>
    <property type="evidence" value="ECO:0007669"/>
    <property type="project" value="UniProtKB-KW"/>
</dbReference>
<organism evidence="6 7">
    <name type="scientific">Clavibacter tessellarius</name>
    <dbReference type="NCBI Taxonomy" id="31965"/>
    <lineage>
        <taxon>Bacteria</taxon>
        <taxon>Bacillati</taxon>
        <taxon>Actinomycetota</taxon>
        <taxon>Actinomycetes</taxon>
        <taxon>Micrococcales</taxon>
        <taxon>Microbacteriaceae</taxon>
        <taxon>Clavibacter</taxon>
    </lineage>
</organism>
<evidence type="ECO:0000256" key="1">
    <source>
        <dbReference type="ARBA" id="ARBA00008959"/>
    </source>
</evidence>
<evidence type="ECO:0000256" key="4">
    <source>
        <dbReference type="SAM" id="MobiDB-lite"/>
    </source>
</evidence>
<dbReference type="InterPro" id="IPR051314">
    <property type="entry name" value="AAA_ATPase_RarA/MGS1/WRNIP1"/>
</dbReference>
<dbReference type="Gene3D" id="1.20.272.10">
    <property type="match status" value="1"/>
</dbReference>
<feature type="domain" description="AAA+ ATPase" evidence="5">
    <location>
        <begin position="52"/>
        <end position="173"/>
    </location>
</feature>
<dbReference type="PANTHER" id="PTHR13779">
    <property type="entry name" value="WERNER HELICASE-INTERACTING PROTEIN 1 FAMILY MEMBER"/>
    <property type="match status" value="1"/>
</dbReference>
<dbReference type="Pfam" id="PF00004">
    <property type="entry name" value="AAA"/>
    <property type="match status" value="1"/>
</dbReference>
<comment type="caution">
    <text evidence="6">The sequence shown here is derived from an EMBL/GenBank/DDBJ whole genome shotgun (WGS) entry which is preliminary data.</text>
</comment>
<reference evidence="6" key="1">
    <citation type="submission" date="2017-08" db="EMBL/GenBank/DDBJ databases">
        <title>Genomes of multiple Clavibacter strains from different subspecies.</title>
        <authorList>
            <person name="Yuan X.-K."/>
            <person name="Li X.-S."/>
            <person name="Nie J."/>
            <person name="De Boer S.H."/>
        </authorList>
    </citation>
    <scope>NUCLEOTIDE SEQUENCE [LARGE SCALE GENOMIC DNA]</scope>
    <source>
        <strain evidence="6">ATCC 33566</strain>
    </source>
</reference>
<dbReference type="GO" id="GO:0016887">
    <property type="term" value="F:ATP hydrolysis activity"/>
    <property type="evidence" value="ECO:0007669"/>
    <property type="project" value="InterPro"/>
</dbReference>
<keyword evidence="3" id="KW-0067">ATP-binding</keyword>
<dbReference type="Pfam" id="PF12002">
    <property type="entry name" value="MgsA_C"/>
    <property type="match status" value="1"/>
</dbReference>
<dbReference type="InterPro" id="IPR021886">
    <property type="entry name" value="MgsA_C"/>
</dbReference>
<evidence type="ECO:0000313" key="6">
    <source>
        <dbReference type="EMBL" id="OQJ63561.1"/>
    </source>
</evidence>
<dbReference type="SUPFAM" id="SSF52540">
    <property type="entry name" value="P-loop containing nucleoside triphosphate hydrolases"/>
    <property type="match status" value="1"/>
</dbReference>
<dbReference type="InterPro" id="IPR003959">
    <property type="entry name" value="ATPase_AAA_core"/>
</dbReference>
<dbReference type="InterPro" id="IPR008921">
    <property type="entry name" value="DNA_pol3_clamp-load_cplx_C"/>
</dbReference>
<dbReference type="GO" id="GO:0017116">
    <property type="term" value="F:single-stranded DNA helicase activity"/>
    <property type="evidence" value="ECO:0007669"/>
    <property type="project" value="TreeGrafter"/>
</dbReference>
<keyword evidence="2" id="KW-0547">Nucleotide-binding</keyword>
<dbReference type="Gene3D" id="3.40.50.300">
    <property type="entry name" value="P-loop containing nucleotide triphosphate hydrolases"/>
    <property type="match status" value="1"/>
</dbReference>
<dbReference type="FunFam" id="3.40.50.300:FF:000345">
    <property type="entry name" value="AAA family ATPase"/>
    <property type="match status" value="1"/>
</dbReference>
<dbReference type="Pfam" id="PF16193">
    <property type="entry name" value="AAA_assoc_2"/>
    <property type="match status" value="1"/>
</dbReference>
<evidence type="ECO:0000259" key="5">
    <source>
        <dbReference type="SMART" id="SM00382"/>
    </source>
</evidence>
<dbReference type="GO" id="GO:0000731">
    <property type="term" value="P:DNA synthesis involved in DNA repair"/>
    <property type="evidence" value="ECO:0007669"/>
    <property type="project" value="TreeGrafter"/>
</dbReference>
<dbReference type="GO" id="GO:0008047">
    <property type="term" value="F:enzyme activator activity"/>
    <property type="evidence" value="ECO:0007669"/>
    <property type="project" value="TreeGrafter"/>
</dbReference>
<keyword evidence="7" id="KW-1185">Reference proteome</keyword>
<dbReference type="SUPFAM" id="SSF48019">
    <property type="entry name" value="post-AAA+ oligomerization domain-like"/>
    <property type="match status" value="1"/>
</dbReference>
<dbReference type="InterPro" id="IPR027417">
    <property type="entry name" value="P-loop_NTPase"/>
</dbReference>
<comment type="similarity">
    <text evidence="1">Belongs to the AAA ATPase family. RarA/MGS1/WRNIP1 subfamily.</text>
</comment>
<dbReference type="FunFam" id="1.20.272.10:FF:000001">
    <property type="entry name" value="Putative AAA family ATPase"/>
    <property type="match status" value="1"/>
</dbReference>
<dbReference type="InterPro" id="IPR032423">
    <property type="entry name" value="AAA_assoc_2"/>
</dbReference>
<dbReference type="PANTHER" id="PTHR13779:SF7">
    <property type="entry name" value="ATPASE WRNIP1"/>
    <property type="match status" value="1"/>
</dbReference>
<dbReference type="InterPro" id="IPR003593">
    <property type="entry name" value="AAA+_ATPase"/>
</dbReference>
<dbReference type="OrthoDB" id="9778364at2"/>
<dbReference type="CDD" id="cd00009">
    <property type="entry name" value="AAA"/>
    <property type="match status" value="1"/>
</dbReference>
<dbReference type="FunFam" id="1.10.3710.10:FF:000003">
    <property type="entry name" value="ATPase, AAA family protein"/>
    <property type="match status" value="1"/>
</dbReference>
<name>A0A225CFN8_9MICO</name>
<dbReference type="GO" id="GO:0003677">
    <property type="term" value="F:DNA binding"/>
    <property type="evidence" value="ECO:0007669"/>
    <property type="project" value="InterPro"/>
</dbReference>
<dbReference type="RefSeq" id="WP_094129607.1">
    <property type="nucleotide sequence ID" value="NZ_CP040788.1"/>
</dbReference>
<evidence type="ECO:0000256" key="2">
    <source>
        <dbReference type="ARBA" id="ARBA00022741"/>
    </source>
</evidence>
<dbReference type="Gene3D" id="1.10.3710.10">
    <property type="entry name" value="DNA polymerase III clamp loader subunits, C-terminal domain"/>
    <property type="match status" value="1"/>
</dbReference>